<keyword evidence="1" id="KW-0812">Transmembrane</keyword>
<keyword evidence="1" id="KW-0472">Membrane</keyword>
<sequence length="235" mass="25522">MNAATFFRSIAGLAVAVYRLIGLLYYLPHLYQGHHDRFLESTSAPRELGCQWQGLVTQLQHQWIIFKCCSGLYIMVVFGLLQVSGTTPGILVVTTGTVCVIFSVTAVLYCEAFNAYLARADRYHSGWISFGVPDAEWSWRSVPMLLAVPAAHVCWATAVFIAFVMVEAWTGMGAQCANMSGDPSLSTRNIHIGGTTVICALVVTGQIVASVVQAAFVVPAFRQLCSSSEQTTDTV</sequence>
<evidence type="ECO:0000313" key="2">
    <source>
        <dbReference type="EMBL" id="KAH9829150.1"/>
    </source>
</evidence>
<accession>A0ABQ8JYA8</accession>
<protein>
    <submittedName>
        <fullName evidence="2">Uncharacterized protein</fullName>
    </submittedName>
</protein>
<name>A0ABQ8JYA8_9APHY</name>
<keyword evidence="1" id="KW-1133">Transmembrane helix</keyword>
<evidence type="ECO:0000256" key="1">
    <source>
        <dbReference type="SAM" id="Phobius"/>
    </source>
</evidence>
<feature type="transmembrane region" description="Helical" evidence="1">
    <location>
        <begin position="64"/>
        <end position="83"/>
    </location>
</feature>
<gene>
    <name evidence="2" type="ORF">C8Q71DRAFT_791383</name>
</gene>
<dbReference type="Proteomes" id="UP000814176">
    <property type="component" value="Unassembled WGS sequence"/>
</dbReference>
<feature type="transmembrane region" description="Helical" evidence="1">
    <location>
        <begin position="190"/>
        <end position="218"/>
    </location>
</feature>
<reference evidence="2 3" key="1">
    <citation type="journal article" date="2021" name="Environ. Microbiol.">
        <title>Gene family expansions and transcriptome signatures uncover fungal adaptations to wood decay.</title>
        <authorList>
            <person name="Hage H."/>
            <person name="Miyauchi S."/>
            <person name="Viragh M."/>
            <person name="Drula E."/>
            <person name="Min B."/>
            <person name="Chaduli D."/>
            <person name="Navarro D."/>
            <person name="Favel A."/>
            <person name="Norest M."/>
            <person name="Lesage-Meessen L."/>
            <person name="Balint B."/>
            <person name="Merenyi Z."/>
            <person name="de Eugenio L."/>
            <person name="Morin E."/>
            <person name="Martinez A.T."/>
            <person name="Baldrian P."/>
            <person name="Stursova M."/>
            <person name="Martinez M.J."/>
            <person name="Novotny C."/>
            <person name="Magnuson J.K."/>
            <person name="Spatafora J.W."/>
            <person name="Maurice S."/>
            <person name="Pangilinan J."/>
            <person name="Andreopoulos W."/>
            <person name="LaButti K."/>
            <person name="Hundley H."/>
            <person name="Na H."/>
            <person name="Kuo A."/>
            <person name="Barry K."/>
            <person name="Lipzen A."/>
            <person name="Henrissat B."/>
            <person name="Riley R."/>
            <person name="Ahrendt S."/>
            <person name="Nagy L.G."/>
            <person name="Grigoriev I.V."/>
            <person name="Martin F."/>
            <person name="Rosso M.N."/>
        </authorList>
    </citation>
    <scope>NUCLEOTIDE SEQUENCE [LARGE SCALE GENOMIC DNA]</scope>
    <source>
        <strain evidence="2 3">CIRM-BRFM 1785</strain>
    </source>
</reference>
<feature type="transmembrane region" description="Helical" evidence="1">
    <location>
        <begin position="6"/>
        <end position="27"/>
    </location>
</feature>
<keyword evidence="3" id="KW-1185">Reference proteome</keyword>
<evidence type="ECO:0000313" key="3">
    <source>
        <dbReference type="Proteomes" id="UP000814176"/>
    </source>
</evidence>
<dbReference type="GeneID" id="72006089"/>
<proteinExistence type="predicted"/>
<feature type="transmembrane region" description="Helical" evidence="1">
    <location>
        <begin position="89"/>
        <end position="110"/>
    </location>
</feature>
<comment type="caution">
    <text evidence="2">The sequence shown here is derived from an EMBL/GenBank/DDBJ whole genome shotgun (WGS) entry which is preliminary data.</text>
</comment>
<feature type="transmembrane region" description="Helical" evidence="1">
    <location>
        <begin position="145"/>
        <end position="170"/>
    </location>
</feature>
<organism evidence="2 3">
    <name type="scientific">Rhodofomes roseus</name>
    <dbReference type="NCBI Taxonomy" id="34475"/>
    <lineage>
        <taxon>Eukaryota</taxon>
        <taxon>Fungi</taxon>
        <taxon>Dikarya</taxon>
        <taxon>Basidiomycota</taxon>
        <taxon>Agaricomycotina</taxon>
        <taxon>Agaricomycetes</taxon>
        <taxon>Polyporales</taxon>
        <taxon>Rhodofomes</taxon>
    </lineage>
</organism>
<dbReference type="EMBL" id="JADCUA010000042">
    <property type="protein sequence ID" value="KAH9829150.1"/>
    <property type="molecule type" value="Genomic_DNA"/>
</dbReference>
<dbReference type="RefSeq" id="XP_047772652.1">
    <property type="nucleotide sequence ID" value="XM_047925357.1"/>
</dbReference>